<dbReference type="CTD" id="3700"/>
<evidence type="ECO:0000259" key="11">
    <source>
        <dbReference type="PROSITE" id="PS51468"/>
    </source>
</evidence>
<feature type="signal peptide" evidence="9">
    <location>
        <begin position="1"/>
        <end position="28"/>
    </location>
</feature>
<dbReference type="InterPro" id="IPR050934">
    <property type="entry name" value="ITIH"/>
</dbReference>
<dbReference type="PROSITE" id="PS51468">
    <property type="entry name" value="VIT"/>
    <property type="match status" value="1"/>
</dbReference>
<dbReference type="InterPro" id="IPR002035">
    <property type="entry name" value="VWF_A"/>
</dbReference>
<comment type="subcellular location">
    <subcellularLocation>
        <location evidence="1">Secreted</location>
    </subcellularLocation>
</comment>
<feature type="chain" id="PRO_5028961943" evidence="9">
    <location>
        <begin position="29"/>
        <end position="952"/>
    </location>
</feature>
<dbReference type="GeneID" id="102746512"/>
<dbReference type="PANTHER" id="PTHR10338">
    <property type="entry name" value="INTER-ALPHA-TRYPSIN INHIBITOR HEAVY CHAIN FAMILY MEMBER"/>
    <property type="match status" value="1"/>
</dbReference>
<evidence type="ECO:0000256" key="6">
    <source>
        <dbReference type="ARBA" id="ARBA00022900"/>
    </source>
</evidence>
<evidence type="ECO:0000256" key="1">
    <source>
        <dbReference type="ARBA" id="ARBA00004613"/>
    </source>
</evidence>
<dbReference type="Gene3D" id="3.40.50.410">
    <property type="entry name" value="von Willebrand factor, type A domain"/>
    <property type="match status" value="1"/>
</dbReference>
<comment type="similarity">
    <text evidence="2">Belongs to the ITIH family.</text>
</comment>
<dbReference type="FunFam" id="3.40.50.410:FF:000013">
    <property type="entry name" value="inter-alpha-trypsin inhibitor heavy chain H2"/>
    <property type="match status" value="1"/>
</dbReference>
<organism evidence="12 13">
    <name type="scientific">Leptonychotes weddellii</name>
    <name type="common">Weddell seal</name>
    <name type="synonym">Otaria weddellii</name>
    <dbReference type="NCBI Taxonomy" id="9713"/>
    <lineage>
        <taxon>Eukaryota</taxon>
        <taxon>Metazoa</taxon>
        <taxon>Chordata</taxon>
        <taxon>Craniata</taxon>
        <taxon>Vertebrata</taxon>
        <taxon>Euteleostomi</taxon>
        <taxon>Mammalia</taxon>
        <taxon>Eutheria</taxon>
        <taxon>Laurasiatheria</taxon>
        <taxon>Carnivora</taxon>
        <taxon>Caniformia</taxon>
        <taxon>Pinnipedia</taxon>
        <taxon>Phocidae</taxon>
        <taxon>Monachinae</taxon>
        <taxon>Lobodontini</taxon>
        <taxon>Leptonychotes</taxon>
    </lineage>
</organism>
<dbReference type="SMART" id="SM00609">
    <property type="entry name" value="VIT"/>
    <property type="match status" value="1"/>
</dbReference>
<dbReference type="RefSeq" id="XP_030895666.1">
    <property type="nucleotide sequence ID" value="XM_031039806.1"/>
</dbReference>
<keyword evidence="3" id="KW-0964">Secreted</keyword>
<dbReference type="GO" id="GO:0005576">
    <property type="term" value="C:extracellular region"/>
    <property type="evidence" value="ECO:0007669"/>
    <property type="project" value="UniProtKB-SubCell"/>
</dbReference>
<dbReference type="GO" id="GO:0004867">
    <property type="term" value="F:serine-type endopeptidase inhibitor activity"/>
    <property type="evidence" value="ECO:0007669"/>
    <property type="project" value="UniProtKB-KW"/>
</dbReference>
<dbReference type="InterPro" id="IPR013694">
    <property type="entry name" value="VIT"/>
</dbReference>
<dbReference type="InterPro" id="IPR036465">
    <property type="entry name" value="vWFA_dom_sf"/>
</dbReference>
<evidence type="ECO:0000313" key="13">
    <source>
        <dbReference type="RefSeq" id="XP_030895666.1"/>
    </source>
</evidence>
<keyword evidence="4" id="KW-0646">Protease inhibitor</keyword>
<keyword evidence="7" id="KW-0325">Glycoprotein</keyword>
<dbReference type="SUPFAM" id="SSF53300">
    <property type="entry name" value="vWA-like"/>
    <property type="match status" value="1"/>
</dbReference>
<accession>A0A7F8RQX5</accession>
<evidence type="ECO:0000256" key="7">
    <source>
        <dbReference type="ARBA" id="ARBA00023180"/>
    </source>
</evidence>
<evidence type="ECO:0000256" key="2">
    <source>
        <dbReference type="ARBA" id="ARBA00010158"/>
    </source>
</evidence>
<evidence type="ECO:0000259" key="10">
    <source>
        <dbReference type="PROSITE" id="PS50234"/>
    </source>
</evidence>
<evidence type="ECO:0000313" key="12">
    <source>
        <dbReference type="Proteomes" id="UP000245341"/>
    </source>
</evidence>
<keyword evidence="6" id="KW-0722">Serine protease inhibitor</keyword>
<dbReference type="PROSITE" id="PS50234">
    <property type="entry name" value="VWFA"/>
    <property type="match status" value="1"/>
</dbReference>
<dbReference type="Pfam" id="PF00092">
    <property type="entry name" value="VWA"/>
    <property type="match status" value="1"/>
</dbReference>
<evidence type="ECO:0000256" key="5">
    <source>
        <dbReference type="ARBA" id="ARBA00022729"/>
    </source>
</evidence>
<sequence>MKPSAPGRPWGLAQVLFLLLAALHTAAAQKNGINIYSLSVDSKVSSRFAHTVVTSRVVNRASVMQEATFQVELPKRAFITNFSMVIGGVTYPGNIKEKAAAQEQYSAAVARGESAGLVKASGRKTEQFQVSVSVAPAAKVTFELVYEELLKRYLGAYELLLKVQPQQLVKHLQMDIHIFEPQGISFLETESTFMTNELADALTVSQNKTKAHIQFKPTLSQQMSPGQQDTVLDGNFIVRYDVHRTVSGGSIQIESGYFVHYFAPEGLPTIPKNVIFVIDKSGSMRGRKIEQTQEALIKILDDLSPNDQFNLVSFSGEAAQWKPLLVPASAENVNQARSYADSIQTQGGTNINDAMLLAVQLLDSANQKELLPEGSVSLIILLTDGDPTMGETNPARIQKNVKEAIDGQYSLFCLGFGFDVSLAFLEKLALDNGGLTRRIYEDSDSTLQLQDFYQEVANPLLTAVTFEYPSNAVEEVSRDNFRLLFKGSEIVVAGKLRDQSPDVLSAKVRGQLGRSDLSSGSVPAMLALEGPSLPLPGLGPSFQHMQNITFQTESRVAEQENEFQNPKYIFHSFMERLWAYLTIQQLLEQMISASDAEKQALETRALSLSLHYSFVTPLTSMVVTKPEGKEWSEVAEKPVETKNKHKNFYLGGPLSRFRTAGDRRSRITAGPSGKTPSDLGRARPQGPLSPPHPHPLMAGKSLLPDMLLESAKTASPPGQLPASLRPGALLVLVSQPALPTLGTTAAVPAAIQAPAVILMLPRQSVARLCVDIKHSQGPMNLLSDPDQGIEVTAQYETEKARFSWIEVTFKNPQLQVRAIPEHVVVTRNRRNFAYKWKETLFSVIPGVKLTMDKAGLLLFSSPDRVTIGLLPWDGPGEGLRLLLRDTHRFSSRVGGTLGQFYQDVLWGPPAAADDSKRMLRVQGLEYSATRLLKLDYQEGSPGTEISCWSVEL</sequence>
<evidence type="ECO:0000256" key="4">
    <source>
        <dbReference type="ARBA" id="ARBA00022690"/>
    </source>
</evidence>
<feature type="domain" description="VIT" evidence="11">
    <location>
        <begin position="19"/>
        <end position="148"/>
    </location>
</feature>
<gene>
    <name evidence="13" type="primary">ITIH4</name>
</gene>
<feature type="region of interest" description="Disordered" evidence="8">
    <location>
        <begin position="660"/>
        <end position="699"/>
    </location>
</feature>
<dbReference type="GO" id="GO:0006953">
    <property type="term" value="P:acute-phase response"/>
    <property type="evidence" value="ECO:0007669"/>
    <property type="project" value="UniProtKB-ARBA"/>
</dbReference>
<keyword evidence="5 9" id="KW-0732">Signal</keyword>
<dbReference type="Pfam" id="PF08487">
    <property type="entry name" value="VIT"/>
    <property type="match status" value="1"/>
</dbReference>
<keyword evidence="12" id="KW-1185">Reference proteome</keyword>
<dbReference type="InterPro" id="IPR010600">
    <property type="entry name" value="ITI_HC_C"/>
</dbReference>
<name>A0A7F8RQX5_LEPWE</name>
<dbReference type="GO" id="GO:0030212">
    <property type="term" value="P:hyaluronan metabolic process"/>
    <property type="evidence" value="ECO:0007669"/>
    <property type="project" value="InterPro"/>
</dbReference>
<dbReference type="Pfam" id="PF06668">
    <property type="entry name" value="ITI_HC_C"/>
    <property type="match status" value="1"/>
</dbReference>
<dbReference type="PANTHER" id="PTHR10338:SF119">
    <property type="entry name" value="INTER-ALPHA-TRYPSIN INHIBITOR HEAVY CHAIN H4"/>
    <property type="match status" value="1"/>
</dbReference>
<dbReference type="SMART" id="SM00327">
    <property type="entry name" value="VWA"/>
    <property type="match status" value="1"/>
</dbReference>
<feature type="domain" description="VWFA" evidence="10">
    <location>
        <begin position="273"/>
        <end position="456"/>
    </location>
</feature>
<dbReference type="Proteomes" id="UP000245341">
    <property type="component" value="Unplaced"/>
</dbReference>
<proteinExistence type="inferred from homology"/>
<protein>
    <submittedName>
        <fullName evidence="13">Inter-alpha-trypsin inhibitor heavy chain H4 isoform X6</fullName>
    </submittedName>
</protein>
<evidence type="ECO:0000256" key="3">
    <source>
        <dbReference type="ARBA" id="ARBA00022525"/>
    </source>
</evidence>
<reference evidence="13" key="1">
    <citation type="submission" date="2025-08" db="UniProtKB">
        <authorList>
            <consortium name="RefSeq"/>
        </authorList>
    </citation>
    <scope>IDENTIFICATION</scope>
    <source>
        <tissue evidence="13">Liver</tissue>
    </source>
</reference>
<evidence type="ECO:0000256" key="8">
    <source>
        <dbReference type="SAM" id="MobiDB-lite"/>
    </source>
</evidence>
<dbReference type="AlphaFoldDB" id="A0A7F8RQX5"/>
<dbReference type="CDD" id="cd01461">
    <property type="entry name" value="vWA_interalpha_trypsin_inhibitor"/>
    <property type="match status" value="1"/>
</dbReference>
<evidence type="ECO:0000256" key="9">
    <source>
        <dbReference type="SAM" id="SignalP"/>
    </source>
</evidence>